<comment type="caution">
    <text evidence="2">The sequence shown here is derived from an EMBL/GenBank/DDBJ whole genome shotgun (WGS) entry which is preliminary data.</text>
</comment>
<feature type="region of interest" description="Disordered" evidence="1">
    <location>
        <begin position="72"/>
        <end position="126"/>
    </location>
</feature>
<keyword evidence="3" id="KW-1185">Reference proteome</keyword>
<proteinExistence type="predicted"/>
<dbReference type="AlphaFoldDB" id="A0A4Q2D0S9"/>
<feature type="compositionally biased region" description="Low complexity" evidence="1">
    <location>
        <begin position="542"/>
        <end position="562"/>
    </location>
</feature>
<protein>
    <submittedName>
        <fullName evidence="2">Uncharacterized protein</fullName>
    </submittedName>
</protein>
<feature type="region of interest" description="Disordered" evidence="1">
    <location>
        <begin position="1"/>
        <end position="20"/>
    </location>
</feature>
<feature type="compositionally biased region" description="Polar residues" evidence="1">
    <location>
        <begin position="527"/>
        <end position="541"/>
    </location>
</feature>
<feature type="region of interest" description="Disordered" evidence="1">
    <location>
        <begin position="517"/>
        <end position="586"/>
    </location>
</feature>
<feature type="compositionally biased region" description="Basic residues" evidence="1">
    <location>
        <begin position="517"/>
        <end position="526"/>
    </location>
</feature>
<evidence type="ECO:0000256" key="1">
    <source>
        <dbReference type="SAM" id="MobiDB-lite"/>
    </source>
</evidence>
<accession>A0A4Q2D0S9</accession>
<organism evidence="2 3">
    <name type="scientific">Candolleomyces aberdarensis</name>
    <dbReference type="NCBI Taxonomy" id="2316362"/>
    <lineage>
        <taxon>Eukaryota</taxon>
        <taxon>Fungi</taxon>
        <taxon>Dikarya</taxon>
        <taxon>Basidiomycota</taxon>
        <taxon>Agaricomycotina</taxon>
        <taxon>Agaricomycetes</taxon>
        <taxon>Agaricomycetidae</taxon>
        <taxon>Agaricales</taxon>
        <taxon>Agaricineae</taxon>
        <taxon>Psathyrellaceae</taxon>
        <taxon>Candolleomyces</taxon>
    </lineage>
</organism>
<dbReference type="EMBL" id="SDEE01001231">
    <property type="protein sequence ID" value="RXW12469.1"/>
    <property type="molecule type" value="Genomic_DNA"/>
</dbReference>
<dbReference type="OrthoDB" id="3239894at2759"/>
<evidence type="ECO:0000313" key="2">
    <source>
        <dbReference type="EMBL" id="RXW12469.1"/>
    </source>
</evidence>
<dbReference type="STRING" id="2316362.A0A4Q2D0S9"/>
<dbReference type="PANTHER" id="PTHR46579:SF1">
    <property type="entry name" value="F5_8 TYPE C DOMAIN-CONTAINING PROTEIN"/>
    <property type="match status" value="1"/>
</dbReference>
<name>A0A4Q2D0S9_9AGAR</name>
<sequence length="879" mass="97076">MASLTPPAASSTLSLVPDNAPLDCSEFTSHLLCSPQPASLGTLPVQGSTDNLNTSTVLPVEEVFEPVIDDNWEDPAEDSQEDHDDSPLRQTFISPPAPSSPNPATTVSGSPATNSPEPPLPPVARGVPAFKAQENSPDPFLVPVISRNEQYTNVNVPPGIHLLYLLITWLHVQFHLPFRACTALINVVLLILKSYGVMFSTAPVTTLPRIMSKLNIEPTIHLLPICPTCLEVYPNKKSTPPSCILCSTTIFKPASSSQEARSPVLQFPYMSIESQLATILAVPGVEEEMDRWRSIPRYRGHYTDIFDGAVARQLQAHDGTLFFSNENRNGPNGKLFSYLRSQIAPSHTSCPMSFNIANLSPHLRSRTANLILCGIMPGPKEQGPGECQRFCRVLVNELLHLWESGAVIATPSTPQGLVKTHFYHIWVQGKILCPTKELRMLHGILADMPWYLGQLPSLVGIPAGGSLTADQWMLMATVIASIAIPKIWHAYMPDPAAARAQRAATMQARLDKKAKAAKARKLKLQKSKTSGTPTASDATQLGSKPSPTSAKPTTTSASTSSTGKKKRARIAKEVDPEEEEELPACLHPDDPANFMKLCQALRLLLSREISDKQIDEAEQLLSAYCSELVTLYGANVIRPNHHYAIHTPECLRDFGPLHGFWMFLFERLNKVLKSYKTNNQSGGELEATFFRKFHRAVSTTRQASRQDESGLFSEAATYMFSASADDRGTVQALAKELDEHQEDKGILFSLSPCFEQKHMNPHLYSTLLAYVSRIFPGLKLCSNLDLNPDVGSILLERKVFFFDYAIISGRRFHSSQRSKQHINNSVVQVFVSDQGDTWTGELVDILHIDQLPLFQLTLGHFKWLRPLNLDLAGSVWASL</sequence>
<dbReference type="PANTHER" id="PTHR46579">
    <property type="entry name" value="F5/8 TYPE C DOMAIN-CONTAINING PROTEIN-RELATED"/>
    <property type="match status" value="1"/>
</dbReference>
<gene>
    <name evidence="2" type="ORF">EST38_g13387</name>
</gene>
<feature type="compositionally biased region" description="Polar residues" evidence="1">
    <location>
        <begin position="105"/>
        <end position="115"/>
    </location>
</feature>
<evidence type="ECO:0000313" key="3">
    <source>
        <dbReference type="Proteomes" id="UP000290288"/>
    </source>
</evidence>
<feature type="compositionally biased region" description="Acidic residues" evidence="1">
    <location>
        <begin position="72"/>
        <end position="84"/>
    </location>
</feature>
<reference evidence="2 3" key="1">
    <citation type="submission" date="2019-01" db="EMBL/GenBank/DDBJ databases">
        <title>Draft genome sequence of Psathyrella aberdarensis IHI B618.</title>
        <authorList>
            <person name="Buettner E."/>
            <person name="Kellner H."/>
        </authorList>
    </citation>
    <scope>NUCLEOTIDE SEQUENCE [LARGE SCALE GENOMIC DNA]</scope>
    <source>
        <strain evidence="2 3">IHI B618</strain>
    </source>
</reference>
<dbReference type="Proteomes" id="UP000290288">
    <property type="component" value="Unassembled WGS sequence"/>
</dbReference>